<dbReference type="Proteomes" id="UP001180531">
    <property type="component" value="Unassembled WGS sequence"/>
</dbReference>
<accession>A0ABU2SFY2</accession>
<feature type="domain" description="Acyl-CoA oxidase C-alpha1" evidence="1">
    <location>
        <begin position="287"/>
        <end position="439"/>
    </location>
</feature>
<organism evidence="2 3">
    <name type="scientific">Streptomyces hesseae</name>
    <dbReference type="NCBI Taxonomy" id="3075519"/>
    <lineage>
        <taxon>Bacteria</taxon>
        <taxon>Bacillati</taxon>
        <taxon>Actinomycetota</taxon>
        <taxon>Actinomycetes</taxon>
        <taxon>Kitasatosporales</taxon>
        <taxon>Streptomycetaceae</taxon>
        <taxon>Streptomyces</taxon>
    </lineage>
</organism>
<keyword evidence="3" id="KW-1185">Reference proteome</keyword>
<sequence length="622" mass="66513">MSPAPDPAPVDANRPLDRLFHGDCSPEYLTTLHAALARHDFRTAATAGEREDYLATRLRDLCRALPPARHLLRDADRLSALLAWTAVADPRLCMTVITHTVLCLGSMTHLGPDHGALEAAFTALEGAEARGSYLVTEGGRANSHLATRTRAVFDPRRRDFVLDSPDAAAAKFGSVPAGEGPRSAVVLARTVVAGSDHGVFPFLVDLADARGTLPGVALSPPLELSDLPLTYRTVSFHGVRVPYGRWLRDGASIDEHAVLHDPLGGPDERLRRSLTVGTGLWGALPSAAAATARQAACLALRHARARPTQARLAPGAPLFAYRGHQRALVGALADAFALSCAAARARELLRDALTAADTAGPDRSMGFAPWSAVSGPLSAYKAHSVGTARRVVADCQRRCGWPGLLDTNRLPGYHGFLRAFGPAGGDSTLILYDIGRGLLDGPADAPGRAVIPPRDPADPRWWPTVLRAHEAMLHARLRLARDHRARRYDDEFELWNPLLHAAGELGETHAARLAATDVPWALDRYLPRAGVPPRAGLEALAALSGVRAATRRAGALLHSRTLRPRDMDALTGLADCLHDRVLPHLPALEEHFGFPDDVAGTPWGALPALPHPLAPSHRGDTT</sequence>
<dbReference type="Gene3D" id="2.40.110.10">
    <property type="entry name" value="Butyryl-CoA Dehydrogenase, subunit A, domain 2"/>
    <property type="match status" value="1"/>
</dbReference>
<proteinExistence type="predicted"/>
<name>A0ABU2SFY2_9ACTN</name>
<dbReference type="InterPro" id="IPR009100">
    <property type="entry name" value="AcylCoA_DH/oxidase_NM_dom_sf"/>
</dbReference>
<dbReference type="InterPro" id="IPR012258">
    <property type="entry name" value="Acyl-CoA_oxidase"/>
</dbReference>
<comment type="caution">
    <text evidence="2">The sequence shown here is derived from an EMBL/GenBank/DDBJ whole genome shotgun (WGS) entry which is preliminary data.</text>
</comment>
<evidence type="ECO:0000259" key="1">
    <source>
        <dbReference type="Pfam" id="PF22924"/>
    </source>
</evidence>
<evidence type="ECO:0000313" key="3">
    <source>
        <dbReference type="Proteomes" id="UP001180531"/>
    </source>
</evidence>
<dbReference type="Gene3D" id="1.20.140.10">
    <property type="entry name" value="Butyryl-CoA Dehydrogenase, subunit A, domain 3"/>
    <property type="match status" value="1"/>
</dbReference>
<dbReference type="Pfam" id="PF22924">
    <property type="entry name" value="ACOX_C_alpha1"/>
    <property type="match status" value="1"/>
</dbReference>
<dbReference type="InterPro" id="IPR055060">
    <property type="entry name" value="ACOX_C_alpha1"/>
</dbReference>
<reference evidence="2" key="1">
    <citation type="submission" date="2024-05" db="EMBL/GenBank/DDBJ databases">
        <title>30 novel species of actinomycetes from the DSMZ collection.</title>
        <authorList>
            <person name="Nouioui I."/>
        </authorList>
    </citation>
    <scope>NUCLEOTIDE SEQUENCE</scope>
    <source>
        <strain evidence="2">DSM 40473</strain>
    </source>
</reference>
<dbReference type="SUPFAM" id="SSF56645">
    <property type="entry name" value="Acyl-CoA dehydrogenase NM domain-like"/>
    <property type="match status" value="1"/>
</dbReference>
<dbReference type="SUPFAM" id="SSF47203">
    <property type="entry name" value="Acyl-CoA dehydrogenase C-terminal domain-like"/>
    <property type="match status" value="2"/>
</dbReference>
<evidence type="ECO:0000313" key="2">
    <source>
        <dbReference type="EMBL" id="MDT0447838.1"/>
    </source>
</evidence>
<dbReference type="PANTHER" id="PTHR10909:SF382">
    <property type="entry name" value="ACYL-COENZYME A OXIDASE"/>
    <property type="match status" value="1"/>
</dbReference>
<dbReference type="EMBL" id="JAVRFI010000001">
    <property type="protein sequence ID" value="MDT0447838.1"/>
    <property type="molecule type" value="Genomic_DNA"/>
</dbReference>
<protein>
    <submittedName>
        <fullName evidence="2">Acyl-CoA oxidase</fullName>
    </submittedName>
</protein>
<dbReference type="InterPro" id="IPR036250">
    <property type="entry name" value="AcylCo_DH-like_C"/>
</dbReference>
<dbReference type="InterPro" id="IPR046373">
    <property type="entry name" value="Acyl-CoA_Oxase/DH_mid-dom_sf"/>
</dbReference>
<dbReference type="PANTHER" id="PTHR10909">
    <property type="entry name" value="ELECTRON TRANSPORT OXIDOREDUCTASE"/>
    <property type="match status" value="1"/>
</dbReference>
<gene>
    <name evidence="2" type="ORF">RM609_01795</name>
</gene>
<dbReference type="RefSeq" id="WP_311607284.1">
    <property type="nucleotide sequence ID" value="NZ_JAVRFI010000001.1"/>
</dbReference>